<protein>
    <submittedName>
        <fullName evidence="1">Uncharacterized protein</fullName>
    </submittedName>
</protein>
<evidence type="ECO:0000313" key="1">
    <source>
        <dbReference type="EMBL" id="EIJ34893.1"/>
    </source>
</evidence>
<organism evidence="1 2">
    <name type="scientific">Thiothrix nivea (strain ATCC 35100 / DSM 5205 / JP2)</name>
    <dbReference type="NCBI Taxonomy" id="870187"/>
    <lineage>
        <taxon>Bacteria</taxon>
        <taxon>Pseudomonadati</taxon>
        <taxon>Pseudomonadota</taxon>
        <taxon>Gammaproteobacteria</taxon>
        <taxon>Thiotrichales</taxon>
        <taxon>Thiotrichaceae</taxon>
        <taxon>Thiothrix</taxon>
    </lineage>
</organism>
<proteinExistence type="predicted"/>
<keyword evidence="2" id="KW-1185">Reference proteome</keyword>
<sequence>MEIYAKRLNNPFRGLLQVVASEQLRALSFDGRQWELQFQCDMRKLKPNYPGFTPRYQYARIGRWDADNGFKPYPLDPAMDRAAVVSAIGEVLEVLASVQVPLPQDDAYELWLLDEQKHLPLALLASCRQPTEMEGMQMRHPAWKSISAAQLEVENTPEEIRRGMPPLNYRIEALVKKRAGQNPVAKWFRRSGHADGLEVTANNQAVSALPAVAFPECLLREDWNDAAAQDVCARYLQRLAPQLLVLQGLSHAGRDRLEQMAYRHVTELDQYFHLYPAVADPQRMTAFRVEARLRAACTIGKA</sequence>
<dbReference type="AlphaFoldDB" id="A0A656HEV3"/>
<accession>A0A656HEV3</accession>
<dbReference type="RefSeq" id="WP_002708811.1">
    <property type="nucleotide sequence ID" value="NZ_JH651384.1"/>
</dbReference>
<dbReference type="EMBL" id="JH651384">
    <property type="protein sequence ID" value="EIJ34893.1"/>
    <property type="molecule type" value="Genomic_DNA"/>
</dbReference>
<reference evidence="2" key="1">
    <citation type="journal article" date="2011" name="Stand. Genomic Sci.">
        <title>Genome sequence of the filamentous, gliding Thiothrix nivea neotype strain (JP2(T)).</title>
        <authorList>
            <person name="Lapidus A."/>
            <person name="Nolan M."/>
            <person name="Lucas S."/>
            <person name="Glavina Del Rio T."/>
            <person name="Tice H."/>
            <person name="Cheng J.F."/>
            <person name="Tapia R."/>
            <person name="Han C."/>
            <person name="Goodwin L."/>
            <person name="Pitluck S."/>
            <person name="Liolios K."/>
            <person name="Pagani I."/>
            <person name="Ivanova N."/>
            <person name="Huntemann M."/>
            <person name="Mavromatis K."/>
            <person name="Mikhailova N."/>
            <person name="Pati A."/>
            <person name="Chen A."/>
            <person name="Palaniappan K."/>
            <person name="Land M."/>
            <person name="Brambilla E.M."/>
            <person name="Rohde M."/>
            <person name="Abt B."/>
            <person name="Verbarg S."/>
            <person name="Goker M."/>
            <person name="Bristow J."/>
            <person name="Eisen J.A."/>
            <person name="Markowitz V."/>
            <person name="Hugenholtz P."/>
            <person name="Kyrpides N.C."/>
            <person name="Klenk H.P."/>
            <person name="Woyke T."/>
        </authorList>
    </citation>
    <scope>NUCLEOTIDE SEQUENCE [LARGE SCALE GENOMIC DNA]</scope>
    <source>
        <strain evidence="2">ATCC 35100 / DSM 5205 / JP2</strain>
    </source>
</reference>
<dbReference type="OrthoDB" id="8556654at2"/>
<gene>
    <name evidence="1" type="ORF">Thini_2339</name>
</gene>
<name>A0A656HEV3_THINJ</name>
<evidence type="ECO:0000313" key="2">
    <source>
        <dbReference type="Proteomes" id="UP000005317"/>
    </source>
</evidence>
<dbReference type="Proteomes" id="UP000005317">
    <property type="component" value="Unassembled WGS sequence"/>
</dbReference>